<protein>
    <recommendedName>
        <fullName evidence="3">DUF3137 domain-containing protein</fullName>
    </recommendedName>
</protein>
<dbReference type="Proteomes" id="UP001385809">
    <property type="component" value="Unassembled WGS sequence"/>
</dbReference>
<comment type="caution">
    <text evidence="1">The sequence shown here is derived from an EMBL/GenBank/DDBJ whole genome shotgun (WGS) entry which is preliminary data.</text>
</comment>
<sequence length="382" mass="42483">MLAVAGLALLVLAPSTRWSLLGGVLVLIGSLSVAAVVVIEVVRRELLGHVDYVNRVVEQGVIEVLPPGRVADRLLERIYGPSPFNQPLATALLGGEGLMGDAADLTISEHTEIDYRLVRVDDANYQLVMRTHYSFRNRIPSRRLVIFATSDETLRDRIVVGCRFPLFESWFVREDETKTLFEDSVESILQSVAVGLEYEDDRGQITKVPARHPSANLHEVKVRDWGRYLTFFGTDGDNGWTIDRQQYMDRLRIFEIDLHDHAGAEGLIGPIQRLTLESTTLQAIDDGFCWWQAPYPCFVERMGFDTGSFDLPGGEDLRFLVKPFATAVGGAPAPWRTSDRMADVALQVWMLAGHGMALIWRPAERSESGAATRGANDRSATG</sequence>
<accession>A0ABU8MH56</accession>
<organism evidence="1 2">
    <name type="scientific">Actinomycetospora aurantiaca</name>
    <dbReference type="NCBI Taxonomy" id="3129233"/>
    <lineage>
        <taxon>Bacteria</taxon>
        <taxon>Bacillati</taxon>
        <taxon>Actinomycetota</taxon>
        <taxon>Actinomycetes</taxon>
        <taxon>Pseudonocardiales</taxon>
        <taxon>Pseudonocardiaceae</taxon>
        <taxon>Actinomycetospora</taxon>
    </lineage>
</organism>
<dbReference type="RefSeq" id="WP_337692889.1">
    <property type="nucleotide sequence ID" value="NZ_JBBEGN010000001.1"/>
</dbReference>
<evidence type="ECO:0008006" key="3">
    <source>
        <dbReference type="Google" id="ProtNLM"/>
    </source>
</evidence>
<proteinExistence type="predicted"/>
<evidence type="ECO:0000313" key="1">
    <source>
        <dbReference type="EMBL" id="MEJ2866264.1"/>
    </source>
</evidence>
<keyword evidence="2" id="KW-1185">Reference proteome</keyword>
<dbReference type="EMBL" id="JBBEGN010000001">
    <property type="protein sequence ID" value="MEJ2866264.1"/>
    <property type="molecule type" value="Genomic_DNA"/>
</dbReference>
<name>A0ABU8MH56_9PSEU</name>
<evidence type="ECO:0000313" key="2">
    <source>
        <dbReference type="Proteomes" id="UP001385809"/>
    </source>
</evidence>
<reference evidence="1 2" key="1">
    <citation type="submission" date="2024-03" db="EMBL/GenBank/DDBJ databases">
        <title>Actinomycetospora sp. OC33-EN08, a novel actinomycete isolated from wild orchid (Aerides multiflora).</title>
        <authorList>
            <person name="Suriyachadkun C."/>
        </authorList>
    </citation>
    <scope>NUCLEOTIDE SEQUENCE [LARGE SCALE GENOMIC DNA]</scope>
    <source>
        <strain evidence="1 2">OC33-EN08</strain>
    </source>
</reference>
<gene>
    <name evidence="1" type="ORF">WCD74_00715</name>
</gene>